<protein>
    <submittedName>
        <fullName evidence="1">Uncharacterized protein</fullName>
    </submittedName>
</protein>
<name>A0ABY7E7J7_MYAAR</name>
<dbReference type="EMBL" id="CP111016">
    <property type="protein sequence ID" value="WAR06033.1"/>
    <property type="molecule type" value="Genomic_DNA"/>
</dbReference>
<evidence type="ECO:0000313" key="1">
    <source>
        <dbReference type="EMBL" id="WAR06033.1"/>
    </source>
</evidence>
<dbReference type="Proteomes" id="UP001164746">
    <property type="component" value="Chromosome 5"/>
</dbReference>
<organism evidence="1 2">
    <name type="scientific">Mya arenaria</name>
    <name type="common">Soft-shell clam</name>
    <dbReference type="NCBI Taxonomy" id="6604"/>
    <lineage>
        <taxon>Eukaryota</taxon>
        <taxon>Metazoa</taxon>
        <taxon>Spiralia</taxon>
        <taxon>Lophotrochozoa</taxon>
        <taxon>Mollusca</taxon>
        <taxon>Bivalvia</taxon>
        <taxon>Autobranchia</taxon>
        <taxon>Heteroconchia</taxon>
        <taxon>Euheterodonta</taxon>
        <taxon>Imparidentia</taxon>
        <taxon>Neoheterodontei</taxon>
        <taxon>Myida</taxon>
        <taxon>Myoidea</taxon>
        <taxon>Myidae</taxon>
        <taxon>Mya</taxon>
    </lineage>
</organism>
<proteinExistence type="predicted"/>
<reference evidence="1" key="1">
    <citation type="submission" date="2022-11" db="EMBL/GenBank/DDBJ databases">
        <title>Centuries of genome instability and evolution in soft-shell clam transmissible cancer (bioRxiv).</title>
        <authorList>
            <person name="Hart S.F.M."/>
            <person name="Yonemitsu M.A."/>
            <person name="Giersch R.M."/>
            <person name="Beal B.F."/>
            <person name="Arriagada G."/>
            <person name="Davis B.W."/>
            <person name="Ostrander E.A."/>
            <person name="Goff S.P."/>
            <person name="Metzger M.J."/>
        </authorList>
    </citation>
    <scope>NUCLEOTIDE SEQUENCE</scope>
    <source>
        <strain evidence="1">MELC-2E11</strain>
        <tissue evidence="1">Siphon/mantle</tissue>
    </source>
</reference>
<gene>
    <name evidence="1" type="ORF">MAR_021402</name>
</gene>
<accession>A0ABY7E7J7</accession>
<evidence type="ECO:0000313" key="2">
    <source>
        <dbReference type="Proteomes" id="UP001164746"/>
    </source>
</evidence>
<sequence>MPDLNRDLFTRQYTVETVRSDNSSTVQTCTNTTYSSDHDRDKVVNDTNLISSYFKDQRVKQKEFVFTQRKQTTNANKQNILNSRESQRIATISVARIKLARQKRSGESLLHNREITVKERSLLDKNEVVKAYYKTNRKTVRE</sequence>
<keyword evidence="2" id="KW-1185">Reference proteome</keyword>